<dbReference type="PROSITE" id="PS50297">
    <property type="entry name" value="ANK_REP_REGION"/>
    <property type="match status" value="1"/>
</dbReference>
<keyword evidence="5" id="KW-1185">Reference proteome</keyword>
<evidence type="ECO:0000256" key="3">
    <source>
        <dbReference type="PROSITE-ProRule" id="PRU00023"/>
    </source>
</evidence>
<name>A0AAN7H7I4_9PEZI</name>
<dbReference type="EMBL" id="MU860406">
    <property type="protein sequence ID" value="KAK4234182.1"/>
    <property type="molecule type" value="Genomic_DNA"/>
</dbReference>
<dbReference type="Gene3D" id="1.25.40.20">
    <property type="entry name" value="Ankyrin repeat-containing domain"/>
    <property type="match status" value="1"/>
</dbReference>
<dbReference type="SUPFAM" id="SSF48403">
    <property type="entry name" value="Ankyrin repeat"/>
    <property type="match status" value="1"/>
</dbReference>
<accession>A0AAN7H7I4</accession>
<protein>
    <submittedName>
        <fullName evidence="4">Uncharacterized protein</fullName>
    </submittedName>
</protein>
<dbReference type="PANTHER" id="PTHR24124:SF14">
    <property type="entry name" value="CHROMOSOME UNDETERMINED SCAFFOLD_25, WHOLE GENOME SHOTGUN SEQUENCE"/>
    <property type="match status" value="1"/>
</dbReference>
<keyword evidence="2 3" id="KW-0040">ANK repeat</keyword>
<reference evidence="4" key="1">
    <citation type="journal article" date="2023" name="Mol. Phylogenet. Evol.">
        <title>Genome-scale phylogeny and comparative genomics of the fungal order Sordariales.</title>
        <authorList>
            <person name="Hensen N."/>
            <person name="Bonometti L."/>
            <person name="Westerberg I."/>
            <person name="Brannstrom I.O."/>
            <person name="Guillou S."/>
            <person name="Cros-Aarteil S."/>
            <person name="Calhoun S."/>
            <person name="Haridas S."/>
            <person name="Kuo A."/>
            <person name="Mondo S."/>
            <person name="Pangilinan J."/>
            <person name="Riley R."/>
            <person name="LaButti K."/>
            <person name="Andreopoulos B."/>
            <person name="Lipzen A."/>
            <person name="Chen C."/>
            <person name="Yan M."/>
            <person name="Daum C."/>
            <person name="Ng V."/>
            <person name="Clum A."/>
            <person name="Steindorff A."/>
            <person name="Ohm R.A."/>
            <person name="Martin F."/>
            <person name="Silar P."/>
            <person name="Natvig D.O."/>
            <person name="Lalanne C."/>
            <person name="Gautier V."/>
            <person name="Ament-Velasquez S.L."/>
            <person name="Kruys A."/>
            <person name="Hutchinson M.I."/>
            <person name="Powell A.J."/>
            <person name="Barry K."/>
            <person name="Miller A.N."/>
            <person name="Grigoriev I.V."/>
            <person name="Debuchy R."/>
            <person name="Gladieux P."/>
            <person name="Hiltunen Thoren M."/>
            <person name="Johannesson H."/>
        </authorList>
    </citation>
    <scope>NUCLEOTIDE SEQUENCE</scope>
    <source>
        <strain evidence="4">CBS 532.94</strain>
    </source>
</reference>
<dbReference type="InterPro" id="IPR002110">
    <property type="entry name" value="Ankyrin_rpt"/>
</dbReference>
<evidence type="ECO:0000313" key="4">
    <source>
        <dbReference type="EMBL" id="KAK4234182.1"/>
    </source>
</evidence>
<evidence type="ECO:0000256" key="1">
    <source>
        <dbReference type="ARBA" id="ARBA00022737"/>
    </source>
</evidence>
<dbReference type="InterPro" id="IPR036770">
    <property type="entry name" value="Ankyrin_rpt-contain_sf"/>
</dbReference>
<gene>
    <name evidence="4" type="ORF">C8A03DRAFT_18872</name>
</gene>
<dbReference type="PROSITE" id="PS50088">
    <property type="entry name" value="ANK_REPEAT"/>
    <property type="match status" value="1"/>
</dbReference>
<keyword evidence="1" id="KW-0677">Repeat</keyword>
<dbReference type="GO" id="GO:0005634">
    <property type="term" value="C:nucleus"/>
    <property type="evidence" value="ECO:0007669"/>
    <property type="project" value="TreeGrafter"/>
</dbReference>
<feature type="non-terminal residue" evidence="4">
    <location>
        <position position="1"/>
    </location>
</feature>
<dbReference type="Pfam" id="PF13857">
    <property type="entry name" value="Ank_5"/>
    <property type="match status" value="1"/>
</dbReference>
<feature type="repeat" description="ANK" evidence="3">
    <location>
        <begin position="9"/>
        <end position="31"/>
    </location>
</feature>
<reference evidence="4" key="2">
    <citation type="submission" date="2023-05" db="EMBL/GenBank/DDBJ databases">
        <authorList>
            <consortium name="Lawrence Berkeley National Laboratory"/>
            <person name="Steindorff A."/>
            <person name="Hensen N."/>
            <person name="Bonometti L."/>
            <person name="Westerberg I."/>
            <person name="Brannstrom I.O."/>
            <person name="Guillou S."/>
            <person name="Cros-Aarteil S."/>
            <person name="Calhoun S."/>
            <person name="Haridas S."/>
            <person name="Kuo A."/>
            <person name="Mondo S."/>
            <person name="Pangilinan J."/>
            <person name="Riley R."/>
            <person name="Labutti K."/>
            <person name="Andreopoulos B."/>
            <person name="Lipzen A."/>
            <person name="Chen C."/>
            <person name="Yanf M."/>
            <person name="Daum C."/>
            <person name="Ng V."/>
            <person name="Clum A."/>
            <person name="Ohm R."/>
            <person name="Martin F."/>
            <person name="Silar P."/>
            <person name="Natvig D."/>
            <person name="Lalanne C."/>
            <person name="Gautier V."/>
            <person name="Ament-Velasquez S.L."/>
            <person name="Kruys A."/>
            <person name="Hutchinson M.I."/>
            <person name="Powell A.J."/>
            <person name="Barry K."/>
            <person name="Miller A.N."/>
            <person name="Grigoriev I.V."/>
            <person name="Debuchy R."/>
            <person name="Gladieux P."/>
            <person name="Thoren M.H."/>
            <person name="Johannesson H."/>
        </authorList>
    </citation>
    <scope>NUCLEOTIDE SEQUENCE</scope>
    <source>
        <strain evidence="4">CBS 532.94</strain>
    </source>
</reference>
<sequence>VDPAAKDSSGRTALHRAVSNGDLPLADMLLNTWRLDPNEANDDGNTPLHDLAAERVYFSFSHLHASWIFGAGFPAVRDKVKPVCHLLREAGADPERRNAAGKTPRAVLMTWKDIPWGATFEDLLYRALKEVLETM</sequence>
<organism evidence="4 5">
    <name type="scientific">Achaetomium macrosporum</name>
    <dbReference type="NCBI Taxonomy" id="79813"/>
    <lineage>
        <taxon>Eukaryota</taxon>
        <taxon>Fungi</taxon>
        <taxon>Dikarya</taxon>
        <taxon>Ascomycota</taxon>
        <taxon>Pezizomycotina</taxon>
        <taxon>Sordariomycetes</taxon>
        <taxon>Sordariomycetidae</taxon>
        <taxon>Sordariales</taxon>
        <taxon>Chaetomiaceae</taxon>
        <taxon>Achaetomium</taxon>
    </lineage>
</organism>
<dbReference type="GO" id="GO:0010468">
    <property type="term" value="P:regulation of gene expression"/>
    <property type="evidence" value="ECO:0007669"/>
    <property type="project" value="TreeGrafter"/>
</dbReference>
<dbReference type="PANTHER" id="PTHR24124">
    <property type="entry name" value="ANKYRIN REPEAT FAMILY A"/>
    <property type="match status" value="1"/>
</dbReference>
<evidence type="ECO:0000313" key="5">
    <source>
        <dbReference type="Proteomes" id="UP001303760"/>
    </source>
</evidence>
<dbReference type="AlphaFoldDB" id="A0AAN7H7I4"/>
<proteinExistence type="predicted"/>
<comment type="caution">
    <text evidence="4">The sequence shown here is derived from an EMBL/GenBank/DDBJ whole genome shotgun (WGS) entry which is preliminary data.</text>
</comment>
<evidence type="ECO:0000256" key="2">
    <source>
        <dbReference type="ARBA" id="ARBA00023043"/>
    </source>
</evidence>
<dbReference type="Proteomes" id="UP001303760">
    <property type="component" value="Unassembled WGS sequence"/>
</dbReference>